<keyword evidence="3" id="KW-1185">Reference proteome</keyword>
<dbReference type="AlphaFoldDB" id="A0A1G7IHV0"/>
<keyword evidence="1" id="KW-0472">Membrane</keyword>
<keyword evidence="1" id="KW-1133">Transmembrane helix</keyword>
<protein>
    <submittedName>
        <fullName evidence="2">Uncharacterized protein</fullName>
    </submittedName>
</protein>
<evidence type="ECO:0000313" key="3">
    <source>
        <dbReference type="Proteomes" id="UP000199109"/>
    </source>
</evidence>
<gene>
    <name evidence="2" type="ORF">SAMN05421636_11234</name>
</gene>
<accession>A0A1G7IHV0</accession>
<evidence type="ECO:0000256" key="1">
    <source>
        <dbReference type="SAM" id="Phobius"/>
    </source>
</evidence>
<feature type="transmembrane region" description="Helical" evidence="1">
    <location>
        <begin position="36"/>
        <end position="54"/>
    </location>
</feature>
<dbReference type="STRING" id="641691.SAMN05421636_11234"/>
<name>A0A1G7IHV0_9FLAO</name>
<proteinExistence type="predicted"/>
<evidence type="ECO:0000313" key="2">
    <source>
        <dbReference type="EMBL" id="SDF12223.1"/>
    </source>
</evidence>
<keyword evidence="1" id="KW-0812">Transmembrane</keyword>
<organism evidence="2 3">
    <name type="scientific">Pricia antarctica</name>
    <dbReference type="NCBI Taxonomy" id="641691"/>
    <lineage>
        <taxon>Bacteria</taxon>
        <taxon>Pseudomonadati</taxon>
        <taxon>Bacteroidota</taxon>
        <taxon>Flavobacteriia</taxon>
        <taxon>Flavobacteriales</taxon>
        <taxon>Flavobacteriaceae</taxon>
        <taxon>Pricia</taxon>
    </lineage>
</organism>
<sequence length="56" mass="6450">MPELNLGWEAQIYIFVVPGVFGPAHKNLNFIFDWPVPNETVSLLFIATICFILVKW</sequence>
<dbReference type="EMBL" id="FNAO01000012">
    <property type="protein sequence ID" value="SDF12223.1"/>
    <property type="molecule type" value="Genomic_DNA"/>
</dbReference>
<reference evidence="2 3" key="1">
    <citation type="submission" date="2016-10" db="EMBL/GenBank/DDBJ databases">
        <authorList>
            <person name="de Groot N.N."/>
        </authorList>
    </citation>
    <scope>NUCLEOTIDE SEQUENCE [LARGE SCALE GENOMIC DNA]</scope>
    <source>
        <strain evidence="2 3">DSM 23421</strain>
    </source>
</reference>
<dbReference type="Proteomes" id="UP000199109">
    <property type="component" value="Unassembled WGS sequence"/>
</dbReference>